<proteinExistence type="predicted"/>
<dbReference type="InterPro" id="IPR017439">
    <property type="entry name" value="Amidohydrolase"/>
</dbReference>
<dbReference type="Pfam" id="PF01546">
    <property type="entry name" value="Peptidase_M20"/>
    <property type="match status" value="1"/>
</dbReference>
<feature type="domain" description="Peptidase M20 dimerisation" evidence="2">
    <location>
        <begin position="193"/>
        <end position="289"/>
    </location>
</feature>
<evidence type="ECO:0000259" key="2">
    <source>
        <dbReference type="Pfam" id="PF07687"/>
    </source>
</evidence>
<dbReference type="CDD" id="cd03886">
    <property type="entry name" value="M20_Acy1"/>
    <property type="match status" value="1"/>
</dbReference>
<evidence type="ECO:0000313" key="4">
    <source>
        <dbReference type="Proteomes" id="UP001500755"/>
    </source>
</evidence>
<dbReference type="SUPFAM" id="SSF55031">
    <property type="entry name" value="Bacterial exopeptidase dimerisation domain"/>
    <property type="match status" value="1"/>
</dbReference>
<evidence type="ECO:0000313" key="3">
    <source>
        <dbReference type="EMBL" id="GAA2000933.1"/>
    </source>
</evidence>
<name>A0ABN2T8C8_9MICO</name>
<dbReference type="Gene3D" id="3.40.630.10">
    <property type="entry name" value="Zn peptidases"/>
    <property type="match status" value="1"/>
</dbReference>
<sequence length="405" mass="43524">MTLPTPEEARTLLPELQELRRAIHREPELGLDLPRTQQKVLDALAGLDLEIIPGKALTSLTVVLRGGKRPAEGAKAVLLRGDMDALPVKEATGFEFSSENDNMHACGHDLHTAGLVGAVKLLHGVRDELPGDVVFMFQPGEEGQNGAGTMIEEGVLEAAGVPVVAAYGVHVSGDNELGHLFTRPGTWMSAASMMRVTVKGKGGHGSRPHTGKDPIHAGAAMVTGLQEYITRRFDLFDPVVATVGKFHGGTAVNIIPDFAVLDITVRTFSNGTTERVANELPEFMKNMARTYGLEADVEFTVGLPATINDEAETEYFLDTHRTLFGEERTHLAPNPKSGSEDFSRILARVPGTYGHIGVTMPGLDPAEQDSNHSPRAKHSDEALSDQALFLATLAHGRLAKEVTGR</sequence>
<dbReference type="InterPro" id="IPR011650">
    <property type="entry name" value="Peptidase_M20_dimer"/>
</dbReference>
<dbReference type="PIRSF" id="PIRSF005962">
    <property type="entry name" value="Pept_M20D_amidohydro"/>
    <property type="match status" value="1"/>
</dbReference>
<dbReference type="Pfam" id="PF07687">
    <property type="entry name" value="M20_dimer"/>
    <property type="match status" value="1"/>
</dbReference>
<dbReference type="PANTHER" id="PTHR11014:SF63">
    <property type="entry name" value="METALLOPEPTIDASE, PUTATIVE (AFU_ORTHOLOGUE AFUA_6G09600)-RELATED"/>
    <property type="match status" value="1"/>
</dbReference>
<feature type="compositionally biased region" description="Basic and acidic residues" evidence="1">
    <location>
        <begin position="369"/>
        <end position="381"/>
    </location>
</feature>
<organism evidence="3 4">
    <name type="scientific">Brevibacterium samyangense</name>
    <dbReference type="NCBI Taxonomy" id="366888"/>
    <lineage>
        <taxon>Bacteria</taxon>
        <taxon>Bacillati</taxon>
        <taxon>Actinomycetota</taxon>
        <taxon>Actinomycetes</taxon>
        <taxon>Micrococcales</taxon>
        <taxon>Brevibacteriaceae</taxon>
        <taxon>Brevibacterium</taxon>
    </lineage>
</organism>
<dbReference type="InterPro" id="IPR002933">
    <property type="entry name" value="Peptidase_M20"/>
</dbReference>
<dbReference type="SUPFAM" id="SSF53187">
    <property type="entry name" value="Zn-dependent exopeptidases"/>
    <property type="match status" value="1"/>
</dbReference>
<dbReference type="NCBIfam" id="TIGR01891">
    <property type="entry name" value="amidohydrolases"/>
    <property type="match status" value="1"/>
</dbReference>
<dbReference type="Proteomes" id="UP001500755">
    <property type="component" value="Unassembled WGS sequence"/>
</dbReference>
<accession>A0ABN2T8C8</accession>
<dbReference type="Gene3D" id="3.30.70.360">
    <property type="match status" value="1"/>
</dbReference>
<dbReference type="PANTHER" id="PTHR11014">
    <property type="entry name" value="PEPTIDASE M20 FAMILY MEMBER"/>
    <property type="match status" value="1"/>
</dbReference>
<gene>
    <name evidence="3" type="ORF">GCM10009755_06360</name>
</gene>
<evidence type="ECO:0000256" key="1">
    <source>
        <dbReference type="SAM" id="MobiDB-lite"/>
    </source>
</evidence>
<feature type="region of interest" description="Disordered" evidence="1">
    <location>
        <begin position="361"/>
        <end position="381"/>
    </location>
</feature>
<comment type="caution">
    <text evidence="3">The sequence shown here is derived from an EMBL/GenBank/DDBJ whole genome shotgun (WGS) entry which is preliminary data.</text>
</comment>
<dbReference type="EMBL" id="BAAANO010000005">
    <property type="protein sequence ID" value="GAA2000933.1"/>
    <property type="molecule type" value="Genomic_DNA"/>
</dbReference>
<keyword evidence="4" id="KW-1185">Reference proteome</keyword>
<dbReference type="InterPro" id="IPR036264">
    <property type="entry name" value="Bact_exopeptidase_dim_dom"/>
</dbReference>
<protein>
    <submittedName>
        <fullName evidence="3">M20 family metallopeptidase</fullName>
    </submittedName>
</protein>
<dbReference type="RefSeq" id="WP_344306895.1">
    <property type="nucleotide sequence ID" value="NZ_BAAANO010000005.1"/>
</dbReference>
<reference evidence="3 4" key="1">
    <citation type="journal article" date="2019" name="Int. J. Syst. Evol. Microbiol.">
        <title>The Global Catalogue of Microorganisms (GCM) 10K type strain sequencing project: providing services to taxonomists for standard genome sequencing and annotation.</title>
        <authorList>
            <consortium name="The Broad Institute Genomics Platform"/>
            <consortium name="The Broad Institute Genome Sequencing Center for Infectious Disease"/>
            <person name="Wu L."/>
            <person name="Ma J."/>
        </authorList>
    </citation>
    <scope>NUCLEOTIDE SEQUENCE [LARGE SCALE GENOMIC DNA]</scope>
    <source>
        <strain evidence="3 4">JCM 14546</strain>
    </source>
</reference>